<accession>A0ABS8JV13</accession>
<evidence type="ECO:0000256" key="1">
    <source>
        <dbReference type="ARBA" id="ARBA00022714"/>
    </source>
</evidence>
<dbReference type="PANTHER" id="PTHR40261">
    <property type="match status" value="1"/>
</dbReference>
<comment type="caution">
    <text evidence="6">The sequence shown here is derived from an EMBL/GenBank/DDBJ whole genome shotgun (WGS) entry which is preliminary data.</text>
</comment>
<dbReference type="PANTHER" id="PTHR40261:SF1">
    <property type="entry name" value="RIESKE DOMAIN-CONTAINING PROTEIN"/>
    <property type="match status" value="1"/>
</dbReference>
<evidence type="ECO:0000313" key="6">
    <source>
        <dbReference type="EMBL" id="MCC8393585.1"/>
    </source>
</evidence>
<evidence type="ECO:0000313" key="7">
    <source>
        <dbReference type="Proteomes" id="UP001431019"/>
    </source>
</evidence>
<gene>
    <name evidence="6" type="ORF">LJ656_13405</name>
</gene>
<dbReference type="SUPFAM" id="SSF50022">
    <property type="entry name" value="ISP domain"/>
    <property type="match status" value="1"/>
</dbReference>
<dbReference type="Pfam" id="PF00355">
    <property type="entry name" value="Rieske"/>
    <property type="match status" value="1"/>
</dbReference>
<keyword evidence="7" id="KW-1185">Reference proteome</keyword>
<evidence type="ECO:0000256" key="4">
    <source>
        <dbReference type="ARBA" id="ARBA00023014"/>
    </source>
</evidence>
<evidence type="ECO:0000256" key="3">
    <source>
        <dbReference type="ARBA" id="ARBA00023004"/>
    </source>
</evidence>
<dbReference type="Gene3D" id="2.102.10.10">
    <property type="entry name" value="Rieske [2Fe-2S] iron-sulphur domain"/>
    <property type="match status" value="1"/>
</dbReference>
<dbReference type="CDD" id="cd03467">
    <property type="entry name" value="Rieske"/>
    <property type="match status" value="1"/>
</dbReference>
<protein>
    <submittedName>
        <fullName evidence="6">Rieske 2Fe-2S domain-containing protein</fullName>
    </submittedName>
</protein>
<dbReference type="PROSITE" id="PS51296">
    <property type="entry name" value="RIESKE"/>
    <property type="match status" value="1"/>
</dbReference>
<evidence type="ECO:0000256" key="2">
    <source>
        <dbReference type="ARBA" id="ARBA00022723"/>
    </source>
</evidence>
<dbReference type="Proteomes" id="UP001431019">
    <property type="component" value="Unassembled WGS sequence"/>
</dbReference>
<organism evidence="6 7">
    <name type="scientific">Paraburkholderia sejongensis</name>
    <dbReference type="NCBI Taxonomy" id="2886946"/>
    <lineage>
        <taxon>Bacteria</taxon>
        <taxon>Pseudomonadati</taxon>
        <taxon>Pseudomonadota</taxon>
        <taxon>Betaproteobacteria</taxon>
        <taxon>Burkholderiales</taxon>
        <taxon>Burkholderiaceae</taxon>
        <taxon>Paraburkholderia</taxon>
    </lineage>
</organism>
<feature type="domain" description="Rieske" evidence="5">
    <location>
        <begin position="14"/>
        <end position="123"/>
    </location>
</feature>
<keyword evidence="4" id="KW-0411">Iron-sulfur</keyword>
<sequence>MEGNAASGRASGRLRLCRIDELRSGEARGFDPHACGRDTLFVVRRGDRVDAWLDACPHYPLAEAVPMAWRKDRYLSADGRHIVCAGHGALFDPNDGLCVRGPCRGAHLQRVAVTLTDAGELWLFNENIDGV</sequence>
<keyword evidence="3" id="KW-0408">Iron</keyword>
<dbReference type="InterPro" id="IPR017941">
    <property type="entry name" value="Rieske_2Fe-2S"/>
</dbReference>
<reference evidence="6 7" key="1">
    <citation type="submission" date="2021-11" db="EMBL/GenBank/DDBJ databases">
        <authorList>
            <person name="Oh E.-T."/>
            <person name="Kim S.-B."/>
        </authorList>
    </citation>
    <scope>NUCLEOTIDE SEQUENCE [LARGE SCALE GENOMIC DNA]</scope>
    <source>
        <strain evidence="6 7">MMS20-SJTR3</strain>
    </source>
</reference>
<dbReference type="RefSeq" id="WP_230509893.1">
    <property type="nucleotide sequence ID" value="NZ_JAJITD010000006.1"/>
</dbReference>
<keyword evidence="1" id="KW-0001">2Fe-2S</keyword>
<name>A0ABS8JV13_9BURK</name>
<proteinExistence type="predicted"/>
<dbReference type="EMBL" id="JAJITD010000006">
    <property type="protein sequence ID" value="MCC8393585.1"/>
    <property type="molecule type" value="Genomic_DNA"/>
</dbReference>
<keyword evidence="2" id="KW-0479">Metal-binding</keyword>
<evidence type="ECO:0000259" key="5">
    <source>
        <dbReference type="PROSITE" id="PS51296"/>
    </source>
</evidence>
<dbReference type="InterPro" id="IPR036922">
    <property type="entry name" value="Rieske_2Fe-2S_sf"/>
</dbReference>